<dbReference type="InterPro" id="IPR048583">
    <property type="entry name" value="RNase_E_G_thioredoxin-like"/>
</dbReference>
<evidence type="ECO:0000256" key="1">
    <source>
        <dbReference type="ARBA" id="ARBA00005663"/>
    </source>
</evidence>
<keyword evidence="12 15" id="KW-0460">Magnesium</keyword>
<keyword evidence="10 15" id="KW-0255">Endonuclease</keyword>
<feature type="domain" description="S1 motif" evidence="17">
    <location>
        <begin position="39"/>
        <end position="117"/>
    </location>
</feature>
<dbReference type="HAMAP" id="MF_00970">
    <property type="entry name" value="RNase_E"/>
    <property type="match status" value="1"/>
</dbReference>
<dbReference type="GO" id="GO:0009898">
    <property type="term" value="C:cytoplasmic side of plasma membrane"/>
    <property type="evidence" value="ECO:0007669"/>
    <property type="project" value="UniProtKB-UniRule"/>
</dbReference>
<feature type="compositionally biased region" description="Polar residues" evidence="16">
    <location>
        <begin position="628"/>
        <end position="654"/>
    </location>
</feature>
<dbReference type="Pfam" id="PF10150">
    <property type="entry name" value="RNase_E_G"/>
    <property type="match status" value="1"/>
</dbReference>
<evidence type="ECO:0000256" key="15">
    <source>
        <dbReference type="HAMAP-Rule" id="MF_00970"/>
    </source>
</evidence>
<feature type="compositionally biased region" description="Basic and acidic residues" evidence="16">
    <location>
        <begin position="880"/>
        <end position="913"/>
    </location>
</feature>
<name>A0AA90NT90_9GAMM</name>
<dbReference type="AlphaFoldDB" id="A0AA90NT90"/>
<dbReference type="GO" id="GO:0000287">
    <property type="term" value="F:magnesium ion binding"/>
    <property type="evidence" value="ECO:0007669"/>
    <property type="project" value="UniProtKB-UniRule"/>
</dbReference>
<keyword evidence="15" id="KW-0862">Zinc</keyword>
<keyword evidence="4 15" id="KW-0997">Cell inner membrane</keyword>
<keyword evidence="7 15" id="KW-0540">Nuclease</keyword>
<evidence type="ECO:0000256" key="7">
    <source>
        <dbReference type="ARBA" id="ARBA00022722"/>
    </source>
</evidence>
<evidence type="ECO:0000313" key="19">
    <source>
        <dbReference type="Proteomes" id="UP001178148"/>
    </source>
</evidence>
<evidence type="ECO:0000256" key="5">
    <source>
        <dbReference type="ARBA" id="ARBA00022552"/>
    </source>
</evidence>
<keyword evidence="9 15" id="KW-0699">rRNA-binding</keyword>
<dbReference type="PANTHER" id="PTHR30001">
    <property type="entry name" value="RIBONUCLEASE"/>
    <property type="match status" value="1"/>
</dbReference>
<feature type="compositionally biased region" description="Polar residues" evidence="16">
    <location>
        <begin position="661"/>
        <end position="680"/>
    </location>
</feature>
<dbReference type="GO" id="GO:0008270">
    <property type="term" value="F:zinc ion binding"/>
    <property type="evidence" value="ECO:0007669"/>
    <property type="project" value="UniProtKB-UniRule"/>
</dbReference>
<reference evidence="18 19" key="1">
    <citation type="journal article" date="2023" name="bioRxiv">
        <title>An intranuclear bacterial parasite of deep-sea mussels expresses apoptosis inhibitors acquired from its host.</title>
        <authorList>
            <person name="Gonzalez Porras M.A."/>
            <person name="Assie A."/>
            <person name="Tietjen M."/>
            <person name="Violette M."/>
            <person name="Kleiner M."/>
            <person name="Gruber-Vodicka H."/>
            <person name="Dubilier N."/>
            <person name="Leisch N."/>
        </authorList>
    </citation>
    <scope>NUCLEOTIDE SEQUENCE [LARGE SCALE GENOMIC DNA]</scope>
    <source>
        <strain evidence="18">IAP13</strain>
    </source>
</reference>
<feature type="region of interest" description="Disordered" evidence="16">
    <location>
        <begin position="558"/>
        <end position="722"/>
    </location>
</feature>
<proteinExistence type="inferred from homology"/>
<evidence type="ECO:0000256" key="16">
    <source>
        <dbReference type="SAM" id="MobiDB-lite"/>
    </source>
</evidence>
<feature type="compositionally biased region" description="Basic residues" evidence="16">
    <location>
        <begin position="685"/>
        <end position="700"/>
    </location>
</feature>
<dbReference type="CDD" id="cd04453">
    <property type="entry name" value="S1_RNase_E"/>
    <property type="match status" value="1"/>
</dbReference>
<dbReference type="SMART" id="SM00316">
    <property type="entry name" value="S1"/>
    <property type="match status" value="1"/>
</dbReference>
<feature type="compositionally biased region" description="Polar residues" evidence="16">
    <location>
        <begin position="580"/>
        <end position="609"/>
    </location>
</feature>
<dbReference type="InterPro" id="IPR012340">
    <property type="entry name" value="NA-bd_OB-fold"/>
</dbReference>
<keyword evidence="19" id="KW-1185">Reference proteome</keyword>
<evidence type="ECO:0000256" key="10">
    <source>
        <dbReference type="ARBA" id="ARBA00022759"/>
    </source>
</evidence>
<feature type="region of interest" description="Required for zinc-mediated homotetramerization and catalytic activity" evidence="15">
    <location>
        <begin position="401"/>
        <end position="404"/>
    </location>
</feature>
<dbReference type="GO" id="GO:0008033">
    <property type="term" value="P:tRNA processing"/>
    <property type="evidence" value="ECO:0007669"/>
    <property type="project" value="UniProtKB-UniRule"/>
</dbReference>
<dbReference type="EMBL" id="JASXSV010000001">
    <property type="protein sequence ID" value="MDP0587898.1"/>
    <property type="molecule type" value="Genomic_DNA"/>
</dbReference>
<evidence type="ECO:0000313" key="18">
    <source>
        <dbReference type="EMBL" id="MDP0587898.1"/>
    </source>
</evidence>
<keyword evidence="6 15" id="KW-0819">tRNA processing</keyword>
<dbReference type="Proteomes" id="UP001178148">
    <property type="component" value="Unassembled WGS sequence"/>
</dbReference>
<keyword evidence="13 15" id="KW-0694">RNA-binding</keyword>
<dbReference type="EC" id="3.1.26.12" evidence="15"/>
<comment type="cofactor">
    <cofactor evidence="15">
        <name>Mg(2+)</name>
        <dbReference type="ChEBI" id="CHEBI:18420"/>
    </cofactor>
    <text evidence="15">Binds 1 Mg(2+) ion per subunit.</text>
</comment>
<comment type="similarity">
    <text evidence="15">Belongs to the RNase E/G family. RNase E subfamily.</text>
</comment>
<keyword evidence="11 15" id="KW-0378">Hydrolase</keyword>
<comment type="subcellular location">
    <subcellularLocation>
        <location evidence="15">Cytoplasm</location>
    </subcellularLocation>
    <subcellularLocation>
        <location evidence="15">Cell inner membrane</location>
        <topology evidence="15">Peripheral membrane protein</topology>
        <orientation evidence="15">Cytoplasmic side</orientation>
    </subcellularLocation>
</comment>
<dbReference type="GO" id="GO:0000049">
    <property type="term" value="F:tRNA binding"/>
    <property type="evidence" value="ECO:0007669"/>
    <property type="project" value="UniProtKB-KW"/>
</dbReference>
<dbReference type="Pfam" id="PF00575">
    <property type="entry name" value="S1"/>
    <property type="match status" value="1"/>
</dbReference>
<evidence type="ECO:0000256" key="8">
    <source>
        <dbReference type="ARBA" id="ARBA00022723"/>
    </source>
</evidence>
<evidence type="ECO:0000256" key="3">
    <source>
        <dbReference type="ARBA" id="ARBA00022490"/>
    </source>
</evidence>
<evidence type="ECO:0000256" key="11">
    <source>
        <dbReference type="ARBA" id="ARBA00022801"/>
    </source>
</evidence>
<feature type="binding site" evidence="15">
    <location>
        <position position="401"/>
    </location>
    <ligand>
        <name>Zn(2+)</name>
        <dbReference type="ChEBI" id="CHEBI:29105"/>
        <note>ligand shared between dimeric partners</note>
    </ligand>
</feature>
<evidence type="ECO:0000256" key="13">
    <source>
        <dbReference type="ARBA" id="ARBA00022884"/>
    </source>
</evidence>
<feature type="compositionally biased region" description="Polar residues" evidence="16">
    <location>
        <begin position="835"/>
        <end position="857"/>
    </location>
</feature>
<dbReference type="Gene3D" id="2.40.50.140">
    <property type="entry name" value="Nucleic acid-binding proteins"/>
    <property type="match status" value="1"/>
</dbReference>
<evidence type="ECO:0000256" key="6">
    <source>
        <dbReference type="ARBA" id="ARBA00022694"/>
    </source>
</evidence>
<dbReference type="NCBIfam" id="TIGR00757">
    <property type="entry name" value="RNaseEG"/>
    <property type="match status" value="1"/>
</dbReference>
<comment type="function">
    <text evidence="15">Endoribonuclease that plays a central role in RNA processing and decay. Required for the maturation of 5S and 16S rRNAs and the majority of tRNAs. Also involved in the degradation of most mRNAs.</text>
</comment>
<evidence type="ECO:0000256" key="4">
    <source>
        <dbReference type="ARBA" id="ARBA00022519"/>
    </source>
</evidence>
<evidence type="ECO:0000259" key="17">
    <source>
        <dbReference type="PROSITE" id="PS50126"/>
    </source>
</evidence>
<evidence type="ECO:0000256" key="9">
    <source>
        <dbReference type="ARBA" id="ARBA00022730"/>
    </source>
</evidence>
<feature type="compositionally biased region" description="Polar residues" evidence="16">
    <location>
        <begin position="491"/>
        <end position="501"/>
    </location>
</feature>
<evidence type="ECO:0000256" key="14">
    <source>
        <dbReference type="ARBA" id="ARBA00023136"/>
    </source>
</evidence>
<dbReference type="PANTHER" id="PTHR30001:SF1">
    <property type="entry name" value="RIBONUCLEASE E_G-LIKE PROTEIN, CHLOROPLASTIC"/>
    <property type="match status" value="1"/>
</dbReference>
<dbReference type="PROSITE" id="PS50126">
    <property type="entry name" value="S1"/>
    <property type="match status" value="1"/>
</dbReference>
<dbReference type="GO" id="GO:0006402">
    <property type="term" value="P:mRNA catabolic process"/>
    <property type="evidence" value="ECO:0007669"/>
    <property type="project" value="UniProtKB-UniRule"/>
</dbReference>
<dbReference type="Gene3D" id="3.40.1260.20">
    <property type="entry name" value="Ribonuclease E, catalytic domain"/>
    <property type="match status" value="1"/>
</dbReference>
<comment type="caution">
    <text evidence="18">The sequence shown here is derived from an EMBL/GenBank/DDBJ whole genome shotgun (WGS) entry which is preliminary data.</text>
</comment>
<dbReference type="InterPro" id="IPR028878">
    <property type="entry name" value="RNase_E"/>
</dbReference>
<dbReference type="InterPro" id="IPR004659">
    <property type="entry name" value="RNase_E/G"/>
</dbReference>
<comment type="cofactor">
    <cofactor evidence="15">
        <name>Zn(2+)</name>
        <dbReference type="ChEBI" id="CHEBI:29105"/>
    </cofactor>
    <text evidence="15">Binds 2 Zn(2+) ions per homotetramer.</text>
</comment>
<dbReference type="Pfam" id="PF20833">
    <property type="entry name" value="RNase_E_G_Thio"/>
    <property type="match status" value="1"/>
</dbReference>
<dbReference type="GO" id="GO:0019843">
    <property type="term" value="F:rRNA binding"/>
    <property type="evidence" value="ECO:0007669"/>
    <property type="project" value="UniProtKB-KW"/>
</dbReference>
<accession>A0AA90NT90</accession>
<comment type="catalytic activity">
    <reaction evidence="15">
        <text>Endonucleolytic cleavage of single-stranded RNA in A- and U-rich regions.</text>
        <dbReference type="EC" id="3.1.26.12"/>
    </reaction>
</comment>
<sequence length="913" mass="102382">MNRMLINATQQEELRVALVDGQRLYDLDIESSTREQKKANIYKGTITRVEPSLEAAFVDFGAKRHGFLPLKEISREYFCKPPSARTSIRDTLKEGQTVLVQVDKEERGSKGAALTTLISLAGRYLVLMPNNPRAAGISRRIEGNERAELRETLNTLNIPPEMGVIVRTAGLGRSLEELQWDLKYLLQLWNSIKEASANRTAPLLIHQESNLIIRAIRDCLRHDISEVLIDKASVHQEALEFVQQVMPLYASKFKLYKDSIPLFNRFQIESQIETAFQREVKLSSGGSIVIDPTEALVSIDINSAKATSGADIEETALNTNLEAADEIARQLRLRDIGGLIVIDFIDMSNNRNQREVENRIRLALAMDRARVQTGRISLFGLLEMSRQRLRPSLGETSGIVCPRCSGQGSVRDIESLALSIMRIMEEEAMKGNTSEIRAQVPISVAAFLLNEKRSGITEIESRHSTRIIIIPNPNLETPHYEVQRIRDDQQNDQTPVSSYGITDTKDYYEESTNGRQPKKTVAAVQNIHPPKLALEQKKNTGLIKSFVKAIGDIFTTTEEEKPTTSNNTRPTQSDKKKDWSQQSNRGENKSRPYNKQMNNKVIPQNNSRNLVKKEDAQPGELINKNRNDSSQQSNQGRTVGYASSSPQHSELSNTNRDEKGCQQQHTPQKTNSEDQSNASWEDNKLRRRPNTASRRRHNRQSMRDHGQEQLPMMAPPKTNPTSAMPLDTLSQVMSIPTHEQNQKQDIPPRQPPLLTPPVIQTTKKDEACAPPAKEHRASITVAAANDIPVQLSKNTTETTTSYTKPQPQTAEIVKISVAPDENIIIPQKTPIPEMTTPTSINPGDQTKTPESHTTSGAYTKHTEVNNQILESTSLHRRSRAHNDPRLTQKEAVESIPDKHAEKAPAQAEEKPLS</sequence>
<keyword evidence="15" id="KW-0820">tRNA-binding</keyword>
<feature type="binding site" evidence="15">
    <location>
        <position position="404"/>
    </location>
    <ligand>
        <name>Zn(2+)</name>
        <dbReference type="ChEBI" id="CHEBI:29105"/>
        <note>ligand shared between dimeric partners</note>
    </ligand>
</feature>
<keyword evidence="2 15" id="KW-1003">Cell membrane</keyword>
<gene>
    <name evidence="15" type="primary">rne</name>
    <name evidence="18" type="ORF">QS748_01270</name>
</gene>
<keyword evidence="8 15" id="KW-0479">Metal-binding</keyword>
<dbReference type="GO" id="GO:0005737">
    <property type="term" value="C:cytoplasm"/>
    <property type="evidence" value="ECO:0007669"/>
    <property type="project" value="UniProtKB-SubCell"/>
</dbReference>
<protein>
    <recommendedName>
        <fullName evidence="15">Ribonuclease E</fullName>
        <shortName evidence="15">RNase E</shortName>
        <ecNumber evidence="15">3.1.26.12</ecNumber>
    </recommendedName>
</protein>
<evidence type="ECO:0000256" key="2">
    <source>
        <dbReference type="ARBA" id="ARBA00022475"/>
    </source>
</evidence>
<feature type="binding site" evidence="15">
    <location>
        <position position="343"/>
    </location>
    <ligand>
        <name>Mg(2+)</name>
        <dbReference type="ChEBI" id="CHEBI:18420"/>
        <note>catalytic</note>
    </ligand>
</feature>
<feature type="binding site" evidence="15">
    <location>
        <position position="300"/>
    </location>
    <ligand>
        <name>Mg(2+)</name>
        <dbReference type="ChEBI" id="CHEBI:18420"/>
        <note>catalytic</note>
    </ligand>
</feature>
<keyword evidence="14 15" id="KW-0472">Membrane</keyword>
<dbReference type="InterPro" id="IPR019307">
    <property type="entry name" value="RNA-bd_AU-1/RNase_E/G"/>
</dbReference>
<comment type="similarity">
    <text evidence="1">Belongs to the RNase E/G family. RNase G subfamily.</text>
</comment>
<organism evidence="18 19">
    <name type="scientific">Candidatus Endonucleibacter bathymodioli</name>
    <dbReference type="NCBI Taxonomy" id="539814"/>
    <lineage>
        <taxon>Bacteria</taxon>
        <taxon>Pseudomonadati</taxon>
        <taxon>Pseudomonadota</taxon>
        <taxon>Gammaproteobacteria</taxon>
        <taxon>Oceanospirillales</taxon>
        <taxon>Endozoicomonadaceae</taxon>
        <taxon>Candidatus Endonucleibacter</taxon>
    </lineage>
</organism>
<dbReference type="GO" id="GO:0006364">
    <property type="term" value="P:rRNA processing"/>
    <property type="evidence" value="ECO:0007669"/>
    <property type="project" value="UniProtKB-UniRule"/>
</dbReference>
<feature type="region of interest" description="Disordered" evidence="16">
    <location>
        <begin position="829"/>
        <end position="913"/>
    </location>
</feature>
<comment type="subunit">
    <text evidence="15">Component of the RNA degradosome, which is a multiprotein complex involved in RNA processing and mRNA degradation. Within the RNA degradosome, RNase E assembles into a homotetramer formed by a dimer of dimers.</text>
</comment>
<dbReference type="SUPFAM" id="SSF50249">
    <property type="entry name" value="Nucleic acid-binding proteins"/>
    <property type="match status" value="1"/>
</dbReference>
<feature type="region of interest" description="Disordered" evidence="16">
    <location>
        <begin position="484"/>
        <end position="519"/>
    </location>
</feature>
<dbReference type="GO" id="GO:0008995">
    <property type="term" value="F:ribonuclease E activity"/>
    <property type="evidence" value="ECO:0007669"/>
    <property type="project" value="UniProtKB-EC"/>
</dbReference>
<dbReference type="InterPro" id="IPR003029">
    <property type="entry name" value="S1_domain"/>
</dbReference>
<keyword evidence="5 15" id="KW-0698">rRNA processing</keyword>
<keyword evidence="3 15" id="KW-0963">Cytoplasm</keyword>
<evidence type="ECO:0000256" key="12">
    <source>
        <dbReference type="ARBA" id="ARBA00022842"/>
    </source>
</evidence>